<evidence type="ECO:0000313" key="7">
    <source>
        <dbReference type="Proteomes" id="UP000295718"/>
    </source>
</evidence>
<accession>A0A4R1QKV6</accession>
<dbReference type="InterPro" id="IPR017900">
    <property type="entry name" value="4Fe4S_Fe_S_CS"/>
</dbReference>
<organism evidence="6 7">
    <name type="scientific">Kineothrix alysoides</name>
    <dbReference type="NCBI Taxonomy" id="1469948"/>
    <lineage>
        <taxon>Bacteria</taxon>
        <taxon>Bacillati</taxon>
        <taxon>Bacillota</taxon>
        <taxon>Clostridia</taxon>
        <taxon>Lachnospirales</taxon>
        <taxon>Lachnospiraceae</taxon>
        <taxon>Kineothrix</taxon>
    </lineage>
</organism>
<evidence type="ECO:0000313" key="6">
    <source>
        <dbReference type="EMBL" id="TCL53807.1"/>
    </source>
</evidence>
<dbReference type="EMBL" id="SLUO01000025">
    <property type="protein sequence ID" value="TCL53807.1"/>
    <property type="molecule type" value="Genomic_DNA"/>
</dbReference>
<dbReference type="AlphaFoldDB" id="A0A4R1QKV6"/>
<evidence type="ECO:0000259" key="5">
    <source>
        <dbReference type="PROSITE" id="PS51379"/>
    </source>
</evidence>
<keyword evidence="2" id="KW-0479">Metal-binding</keyword>
<dbReference type="InterPro" id="IPR017896">
    <property type="entry name" value="4Fe4S_Fe-S-bd"/>
</dbReference>
<dbReference type="Pfam" id="PF13237">
    <property type="entry name" value="Fer4_10"/>
    <property type="match status" value="1"/>
</dbReference>
<dbReference type="PANTHER" id="PTHR43687:SF1">
    <property type="entry name" value="FERREDOXIN III"/>
    <property type="match status" value="1"/>
</dbReference>
<reference evidence="6 7" key="1">
    <citation type="submission" date="2019-03" db="EMBL/GenBank/DDBJ databases">
        <title>Genomic Encyclopedia of Type Strains, Phase IV (KMG-IV): sequencing the most valuable type-strain genomes for metagenomic binning, comparative biology and taxonomic classification.</title>
        <authorList>
            <person name="Goeker M."/>
        </authorList>
    </citation>
    <scope>NUCLEOTIDE SEQUENCE [LARGE SCALE GENOMIC DNA]</scope>
    <source>
        <strain evidence="6 7">DSM 100556</strain>
    </source>
</reference>
<name>A0A4R1QKV6_9FIRM</name>
<proteinExistence type="predicted"/>
<dbReference type="Gene3D" id="3.30.70.20">
    <property type="match status" value="1"/>
</dbReference>
<dbReference type="PANTHER" id="PTHR43687">
    <property type="entry name" value="ADENYLYLSULFATE REDUCTASE, BETA SUBUNIT"/>
    <property type="match status" value="1"/>
</dbReference>
<dbReference type="Proteomes" id="UP000295718">
    <property type="component" value="Unassembled WGS sequence"/>
</dbReference>
<dbReference type="PROSITE" id="PS51379">
    <property type="entry name" value="4FE4S_FER_2"/>
    <property type="match status" value="2"/>
</dbReference>
<dbReference type="PROSITE" id="PS00198">
    <property type="entry name" value="4FE4S_FER_1"/>
    <property type="match status" value="2"/>
</dbReference>
<keyword evidence="1" id="KW-0004">4Fe-4S</keyword>
<protein>
    <submittedName>
        <fullName evidence="6">4Fe-4S dicluster protein</fullName>
    </submittedName>
</protein>
<evidence type="ECO:0000256" key="2">
    <source>
        <dbReference type="ARBA" id="ARBA00022723"/>
    </source>
</evidence>
<dbReference type="InterPro" id="IPR047964">
    <property type="entry name" value="EFR1-like"/>
</dbReference>
<evidence type="ECO:0000256" key="4">
    <source>
        <dbReference type="ARBA" id="ARBA00023014"/>
    </source>
</evidence>
<dbReference type="NCBIfam" id="NF038196">
    <property type="entry name" value="ferrodoxin_EFR1"/>
    <property type="match status" value="1"/>
</dbReference>
<sequence>MALFSGDGAGILARELKRYGAIVIGGLHLKMPDSIADEKVLKRPLAHNKKLIIAAEQKIKKAVREFKNDNPPQEGIGSLYHVAGLLGQRLYCINKTKQYSDKLKIHPEKCIGCNKCVALCPMKNIELKNRIAVSGKRCTLCYRCVNTCPKQAITLLGRRVVEQGTIDKYL</sequence>
<dbReference type="GO" id="GO:0046872">
    <property type="term" value="F:metal ion binding"/>
    <property type="evidence" value="ECO:0007669"/>
    <property type="project" value="UniProtKB-KW"/>
</dbReference>
<evidence type="ECO:0000256" key="3">
    <source>
        <dbReference type="ARBA" id="ARBA00023004"/>
    </source>
</evidence>
<dbReference type="SUPFAM" id="SSF54862">
    <property type="entry name" value="4Fe-4S ferredoxins"/>
    <property type="match status" value="1"/>
</dbReference>
<keyword evidence="4" id="KW-0411">Iron-sulfur</keyword>
<gene>
    <name evidence="6" type="ORF">EDD76_1251</name>
</gene>
<dbReference type="InterPro" id="IPR050572">
    <property type="entry name" value="Fe-S_Ferredoxin"/>
</dbReference>
<keyword evidence="7" id="KW-1185">Reference proteome</keyword>
<evidence type="ECO:0000256" key="1">
    <source>
        <dbReference type="ARBA" id="ARBA00022485"/>
    </source>
</evidence>
<keyword evidence="3" id="KW-0408">Iron</keyword>
<dbReference type="GO" id="GO:0051539">
    <property type="term" value="F:4 iron, 4 sulfur cluster binding"/>
    <property type="evidence" value="ECO:0007669"/>
    <property type="project" value="UniProtKB-KW"/>
</dbReference>
<dbReference type="STRING" id="1469948.GCA_000732725_01705"/>
<feature type="domain" description="4Fe-4S ferredoxin-type" evidence="5">
    <location>
        <begin position="131"/>
        <end position="158"/>
    </location>
</feature>
<feature type="domain" description="4Fe-4S ferredoxin-type" evidence="5">
    <location>
        <begin position="101"/>
        <end position="130"/>
    </location>
</feature>
<comment type="caution">
    <text evidence="6">The sequence shown here is derived from an EMBL/GenBank/DDBJ whole genome shotgun (WGS) entry which is preliminary data.</text>
</comment>